<dbReference type="PIRSF" id="PIRSF006487">
    <property type="entry name" value="GcvT"/>
    <property type="match status" value="1"/>
</dbReference>
<dbReference type="GO" id="GO:0008483">
    <property type="term" value="F:transaminase activity"/>
    <property type="evidence" value="ECO:0007669"/>
    <property type="project" value="UniProtKB-KW"/>
</dbReference>
<gene>
    <name evidence="7 11" type="primary">gcvT</name>
    <name evidence="11" type="ORF">DYP60_04470</name>
</gene>
<dbReference type="InterPro" id="IPR013977">
    <property type="entry name" value="GcvT_C"/>
</dbReference>
<dbReference type="Pfam" id="PF08669">
    <property type="entry name" value="GCV_T_C"/>
    <property type="match status" value="1"/>
</dbReference>
<dbReference type="InterPro" id="IPR028896">
    <property type="entry name" value="GcvT/YgfZ/DmdA"/>
</dbReference>
<accession>A0A372MHN0</accession>
<protein>
    <recommendedName>
        <fullName evidence="2 7">Aminomethyltransferase</fullName>
        <ecNumber evidence="2 7">2.1.2.10</ecNumber>
    </recommendedName>
    <alternativeName>
        <fullName evidence="5 7">Glycine cleavage system T protein</fullName>
    </alternativeName>
</protein>
<dbReference type="SUPFAM" id="SSF101790">
    <property type="entry name" value="Aminomethyltransferase beta-barrel domain"/>
    <property type="match status" value="1"/>
</dbReference>
<dbReference type="GO" id="GO:0004047">
    <property type="term" value="F:aminomethyltransferase activity"/>
    <property type="evidence" value="ECO:0007669"/>
    <property type="project" value="UniProtKB-UniRule"/>
</dbReference>
<dbReference type="InterPro" id="IPR006223">
    <property type="entry name" value="GcvT"/>
</dbReference>
<dbReference type="GO" id="GO:0032259">
    <property type="term" value="P:methylation"/>
    <property type="evidence" value="ECO:0007669"/>
    <property type="project" value="UniProtKB-KW"/>
</dbReference>
<comment type="subunit">
    <text evidence="7">The glycine cleavage system is composed of four proteins: P, T, L and H.</text>
</comment>
<evidence type="ECO:0000256" key="7">
    <source>
        <dbReference type="HAMAP-Rule" id="MF_00259"/>
    </source>
</evidence>
<organism evidence="11 12">
    <name type="scientific">Sphaerochaeta halotolerans</name>
    <dbReference type="NCBI Taxonomy" id="2293840"/>
    <lineage>
        <taxon>Bacteria</taxon>
        <taxon>Pseudomonadati</taxon>
        <taxon>Spirochaetota</taxon>
        <taxon>Spirochaetia</taxon>
        <taxon>Spirochaetales</taxon>
        <taxon>Sphaerochaetaceae</taxon>
        <taxon>Sphaerochaeta</taxon>
    </lineage>
</organism>
<evidence type="ECO:0000256" key="5">
    <source>
        <dbReference type="ARBA" id="ARBA00031395"/>
    </source>
</evidence>
<dbReference type="GO" id="GO:0005960">
    <property type="term" value="C:glycine cleavage complex"/>
    <property type="evidence" value="ECO:0007669"/>
    <property type="project" value="InterPro"/>
</dbReference>
<comment type="function">
    <text evidence="7">The glycine cleavage system catalyzes the degradation of glycine.</text>
</comment>
<comment type="similarity">
    <text evidence="1 7">Belongs to the GcvT family.</text>
</comment>
<evidence type="ECO:0000256" key="6">
    <source>
        <dbReference type="ARBA" id="ARBA00047665"/>
    </source>
</evidence>
<dbReference type="SUPFAM" id="SSF103025">
    <property type="entry name" value="Folate-binding domain"/>
    <property type="match status" value="1"/>
</dbReference>
<dbReference type="EC" id="2.1.2.10" evidence="2 7"/>
<dbReference type="Pfam" id="PF01571">
    <property type="entry name" value="GCV_T"/>
    <property type="match status" value="1"/>
</dbReference>
<feature type="binding site" evidence="8">
    <location>
        <position position="199"/>
    </location>
    <ligand>
        <name>substrate</name>
    </ligand>
</feature>
<feature type="domain" description="GCVT N-terminal" evidence="9">
    <location>
        <begin position="7"/>
        <end position="266"/>
    </location>
</feature>
<dbReference type="RefSeq" id="WP_117329689.1">
    <property type="nucleotide sequence ID" value="NZ_QUWK01000004.1"/>
</dbReference>
<dbReference type="Gene3D" id="3.30.70.1400">
    <property type="entry name" value="Aminomethyltransferase beta-barrel domains"/>
    <property type="match status" value="1"/>
</dbReference>
<keyword evidence="12" id="KW-1185">Reference proteome</keyword>
<comment type="catalytic activity">
    <reaction evidence="6 7">
        <text>N(6)-[(R)-S(8)-aminomethyldihydrolipoyl]-L-lysyl-[protein] + (6S)-5,6,7,8-tetrahydrofolate = N(6)-[(R)-dihydrolipoyl]-L-lysyl-[protein] + (6R)-5,10-methylene-5,6,7,8-tetrahydrofolate + NH4(+)</text>
        <dbReference type="Rhea" id="RHEA:16945"/>
        <dbReference type="Rhea" id="RHEA-COMP:10475"/>
        <dbReference type="Rhea" id="RHEA-COMP:10492"/>
        <dbReference type="ChEBI" id="CHEBI:15636"/>
        <dbReference type="ChEBI" id="CHEBI:28938"/>
        <dbReference type="ChEBI" id="CHEBI:57453"/>
        <dbReference type="ChEBI" id="CHEBI:83100"/>
        <dbReference type="ChEBI" id="CHEBI:83143"/>
        <dbReference type="EC" id="2.1.2.10"/>
    </reaction>
</comment>
<dbReference type="Gene3D" id="4.10.1250.10">
    <property type="entry name" value="Aminomethyltransferase fragment"/>
    <property type="match status" value="1"/>
</dbReference>
<evidence type="ECO:0000256" key="1">
    <source>
        <dbReference type="ARBA" id="ARBA00008609"/>
    </source>
</evidence>
<evidence type="ECO:0000256" key="8">
    <source>
        <dbReference type="PIRSR" id="PIRSR006487-1"/>
    </source>
</evidence>
<reference evidence="11 12" key="2">
    <citation type="submission" date="2018-09" db="EMBL/GenBank/DDBJ databases">
        <title>Genome of Sphaerochaeta halotolerans strain 4-11.</title>
        <authorList>
            <person name="Nazina T.N."/>
            <person name="Sokolova D.S."/>
        </authorList>
    </citation>
    <scope>NUCLEOTIDE SEQUENCE [LARGE SCALE GENOMIC DNA]</scope>
    <source>
        <strain evidence="11 12">4-11</strain>
    </source>
</reference>
<evidence type="ECO:0000256" key="2">
    <source>
        <dbReference type="ARBA" id="ARBA00012616"/>
    </source>
</evidence>
<dbReference type="GO" id="GO:0008168">
    <property type="term" value="F:methyltransferase activity"/>
    <property type="evidence" value="ECO:0007669"/>
    <property type="project" value="UniProtKB-KW"/>
</dbReference>
<dbReference type="PANTHER" id="PTHR43757:SF2">
    <property type="entry name" value="AMINOMETHYLTRANSFERASE, MITOCHONDRIAL"/>
    <property type="match status" value="1"/>
</dbReference>
<dbReference type="InterPro" id="IPR022903">
    <property type="entry name" value="GcvT_bac"/>
</dbReference>
<dbReference type="NCBIfam" id="TIGR00528">
    <property type="entry name" value="gcvT"/>
    <property type="match status" value="1"/>
</dbReference>
<evidence type="ECO:0000313" key="11">
    <source>
        <dbReference type="EMBL" id="RFU95279.1"/>
    </source>
</evidence>
<evidence type="ECO:0000256" key="4">
    <source>
        <dbReference type="ARBA" id="ARBA00022679"/>
    </source>
</evidence>
<keyword evidence="11" id="KW-0489">Methyltransferase</keyword>
<dbReference type="NCBIfam" id="NF001567">
    <property type="entry name" value="PRK00389.1"/>
    <property type="match status" value="1"/>
</dbReference>
<evidence type="ECO:0000259" key="9">
    <source>
        <dbReference type="Pfam" id="PF01571"/>
    </source>
</evidence>
<dbReference type="EMBL" id="QUWK01000004">
    <property type="protein sequence ID" value="RFU95279.1"/>
    <property type="molecule type" value="Genomic_DNA"/>
</dbReference>
<feature type="domain" description="Aminomethyltransferase C-terminal" evidence="10">
    <location>
        <begin position="285"/>
        <end position="364"/>
    </location>
</feature>
<dbReference type="AlphaFoldDB" id="A0A372MHN0"/>
<dbReference type="PANTHER" id="PTHR43757">
    <property type="entry name" value="AMINOMETHYLTRANSFERASE"/>
    <property type="match status" value="1"/>
</dbReference>
<dbReference type="Proteomes" id="UP000264002">
    <property type="component" value="Unassembled WGS sequence"/>
</dbReference>
<dbReference type="GO" id="GO:0005829">
    <property type="term" value="C:cytosol"/>
    <property type="evidence" value="ECO:0007669"/>
    <property type="project" value="TreeGrafter"/>
</dbReference>
<dbReference type="HAMAP" id="MF_00259">
    <property type="entry name" value="GcvT"/>
    <property type="match status" value="1"/>
</dbReference>
<keyword evidence="3 7" id="KW-0032">Aminotransferase</keyword>
<evidence type="ECO:0000256" key="3">
    <source>
        <dbReference type="ARBA" id="ARBA00022576"/>
    </source>
</evidence>
<keyword evidence="4 7" id="KW-0808">Transferase</keyword>
<evidence type="ECO:0000259" key="10">
    <source>
        <dbReference type="Pfam" id="PF08669"/>
    </source>
</evidence>
<dbReference type="InterPro" id="IPR029043">
    <property type="entry name" value="GcvT/YgfZ_C"/>
</dbReference>
<dbReference type="Gene3D" id="2.40.30.110">
    <property type="entry name" value="Aminomethyltransferase beta-barrel domains"/>
    <property type="match status" value="1"/>
</dbReference>
<reference evidence="12" key="1">
    <citation type="submission" date="2018-08" db="EMBL/GenBank/DDBJ databases">
        <authorList>
            <person name="Grouzdev D.S."/>
            <person name="Krutkina M.S."/>
        </authorList>
    </citation>
    <scope>NUCLEOTIDE SEQUENCE [LARGE SCALE GENOMIC DNA]</scope>
    <source>
        <strain evidence="12">4-11</strain>
    </source>
</reference>
<dbReference type="InterPro" id="IPR027266">
    <property type="entry name" value="TrmE/GcvT-like"/>
</dbReference>
<dbReference type="InterPro" id="IPR006222">
    <property type="entry name" value="GCVT_N"/>
</dbReference>
<sequence>MKRTPLYQRYKNYPGVKLIDFGGWELPVQFETGILGEHDAVRNRAGLFDVSHMGECNVSGETAASYLEYLCTNSISDMQVGQCRYTLMCYPNGTVVDDLLIYRRSDISFMVVMNASNIEKDLQWIKEGNPRSGACPMVQDISDATVQLALQGPLSSQILATLVPDCDTIQTFHFRSQCEVGEVMTLISRTGYTGEDGYELYCAAEDGPLLWDILLEAGKSFGLICCGLGSRDTLRMEAKLPLYGHEISDSITPLEANLSNFVKLEKTDFCGKDALLKQKEAGVPRSLRGIEMVEKAVPRSGYRVFLGDEDIGYVTSGTKSPTLGIFCAYVLIKRETGLKFGDTVDIEIHGQRKKAKLVKTPFYKHGVKNSQL</sequence>
<dbReference type="Gene3D" id="3.30.1360.120">
    <property type="entry name" value="Probable tRNA modification gtpase trme, domain 1"/>
    <property type="match status" value="1"/>
</dbReference>
<evidence type="ECO:0000313" key="12">
    <source>
        <dbReference type="Proteomes" id="UP000264002"/>
    </source>
</evidence>
<dbReference type="FunFam" id="3.30.70.1400:FF:000001">
    <property type="entry name" value="Aminomethyltransferase"/>
    <property type="match status" value="1"/>
</dbReference>
<dbReference type="FunFam" id="4.10.1250.10:FF:000001">
    <property type="entry name" value="Aminomethyltransferase"/>
    <property type="match status" value="1"/>
</dbReference>
<name>A0A372MHN0_9SPIR</name>
<proteinExistence type="inferred from homology"/>
<comment type="caution">
    <text evidence="11">The sequence shown here is derived from an EMBL/GenBank/DDBJ whole genome shotgun (WGS) entry which is preliminary data.</text>
</comment>
<dbReference type="GO" id="GO:0019464">
    <property type="term" value="P:glycine decarboxylation via glycine cleavage system"/>
    <property type="evidence" value="ECO:0007669"/>
    <property type="project" value="UniProtKB-UniRule"/>
</dbReference>